<dbReference type="EMBL" id="JBEPMM010000008">
    <property type="protein sequence ID" value="MET3693489.1"/>
    <property type="molecule type" value="Genomic_DNA"/>
</dbReference>
<keyword evidence="3" id="KW-1185">Reference proteome</keyword>
<feature type="region of interest" description="Disordered" evidence="1">
    <location>
        <begin position="494"/>
        <end position="523"/>
    </location>
</feature>
<accession>A0ABV2L6N7</accession>
<comment type="caution">
    <text evidence="2">The sequence shown here is derived from an EMBL/GenBank/DDBJ whole genome shotgun (WGS) entry which is preliminary data.</text>
</comment>
<reference evidence="2 3" key="1">
    <citation type="submission" date="2024-06" db="EMBL/GenBank/DDBJ databases">
        <title>Genomic Encyclopedia of Type Strains, Phase IV (KMG-IV): sequencing the most valuable type-strain genomes for metagenomic binning, comparative biology and taxonomic classification.</title>
        <authorList>
            <person name="Goeker M."/>
        </authorList>
    </citation>
    <scope>NUCLEOTIDE SEQUENCE [LARGE SCALE GENOMIC DNA]</scope>
    <source>
        <strain evidence="2 3">DSM 21331</strain>
    </source>
</reference>
<evidence type="ECO:0000313" key="3">
    <source>
        <dbReference type="Proteomes" id="UP001549145"/>
    </source>
</evidence>
<proteinExistence type="predicted"/>
<feature type="region of interest" description="Disordered" evidence="1">
    <location>
        <begin position="109"/>
        <end position="140"/>
    </location>
</feature>
<name>A0ABV2L6N7_9HYPH</name>
<evidence type="ECO:0000313" key="2">
    <source>
        <dbReference type="EMBL" id="MET3693489.1"/>
    </source>
</evidence>
<dbReference type="RefSeq" id="WP_238280683.1">
    <property type="nucleotide sequence ID" value="NZ_BPQL01000095.1"/>
</dbReference>
<dbReference type="Proteomes" id="UP001549145">
    <property type="component" value="Unassembled WGS sequence"/>
</dbReference>
<protein>
    <submittedName>
        <fullName evidence="2">Uncharacterized protein</fullName>
    </submittedName>
</protein>
<gene>
    <name evidence="2" type="ORF">ABID43_003039</name>
</gene>
<organism evidence="2 3">
    <name type="scientific">Methylobacterium goesingense</name>
    <dbReference type="NCBI Taxonomy" id="243690"/>
    <lineage>
        <taxon>Bacteria</taxon>
        <taxon>Pseudomonadati</taxon>
        <taxon>Pseudomonadota</taxon>
        <taxon>Alphaproteobacteria</taxon>
        <taxon>Hyphomicrobiales</taxon>
        <taxon>Methylobacteriaceae</taxon>
        <taxon>Methylobacterium</taxon>
    </lineage>
</organism>
<sequence>MPINSLFIAPFMSGEAHECLEEAAPPKVGIAKIQDPTTSLSAPFLQGGTIAYTEEQFEALAGKVAARTETKLSGEPETPGDQALDELCWEAFLQTGIWLPDTSGRHDSLSRSGHAASKCELGASDSTHRADSVRTRNRSRRQKAIEALRKMVEHDPVTLELREAEKKAEDHLLSEETINGSASPRAEQLRERCLELGSLAEDFHLTHLSSIAESIEKCGQTLAHACQSYWCPHCRKRFGARLLEDTQAQLRGRYGPDLEVARDQLLFVTILNEIVLPDPDQIDVGGDFSASTIRRDHRDIRRYLDRWKADNLRVVSSIVARHKLSLTLVIDWLALDKRDCRFYSRENMIADALRLFELNEQISVAKEQFKGRNRVRPDLEAESFVSSRDKDRTWAYLYQLKGAEPFERREIYPLARALQCVFREFPGITKTRFKERLKFKSSIEKVMKRERSKLYRLGRELPRISLIGQFELELIDLHHAVGGLHQHARKSSTLRVLASQERQPGNRARSRVSSARQSANDEKRRLLDKARMKIASNQELSAQEFPGLKYAVLLHMHVLVDLNGVERADFERWLTGKKVGCRRFAGQWKLPLQVMTKSLFQDKTIDKSLSDISRYPFKDVVSFNYDNCAPKREDGSAAEDNTNSFPDEGLAVLCWLQHGIGHERLRIQINWPGVDRERRGRKTRCVSEPMIREDEFYPIFDGLLAKNSLGCPAPDQGQLVIDELWELGAPNDTAD</sequence>
<evidence type="ECO:0000256" key="1">
    <source>
        <dbReference type="SAM" id="MobiDB-lite"/>
    </source>
</evidence>